<feature type="compositionally biased region" description="Basic and acidic residues" evidence="2">
    <location>
        <begin position="437"/>
        <end position="449"/>
    </location>
</feature>
<feature type="compositionally biased region" description="Low complexity" evidence="2">
    <location>
        <begin position="454"/>
        <end position="479"/>
    </location>
</feature>
<evidence type="ECO:0000256" key="2">
    <source>
        <dbReference type="SAM" id="MobiDB-lite"/>
    </source>
</evidence>
<feature type="compositionally biased region" description="Polar residues" evidence="2">
    <location>
        <begin position="112"/>
        <end position="121"/>
    </location>
</feature>
<feature type="region of interest" description="Disordered" evidence="2">
    <location>
        <begin position="37"/>
        <end position="149"/>
    </location>
</feature>
<dbReference type="PANTHER" id="PTHR15718:SF6">
    <property type="entry name" value="G PROTEIN-REGULATED INDUCER OF NEURITE OUTGROWTH 3"/>
    <property type="match status" value="1"/>
</dbReference>
<organism evidence="4 5">
    <name type="scientific">Danionella cerebrum</name>
    <dbReference type="NCBI Taxonomy" id="2873325"/>
    <lineage>
        <taxon>Eukaryota</taxon>
        <taxon>Metazoa</taxon>
        <taxon>Chordata</taxon>
        <taxon>Craniata</taxon>
        <taxon>Vertebrata</taxon>
        <taxon>Euteleostomi</taxon>
        <taxon>Actinopterygii</taxon>
        <taxon>Neopterygii</taxon>
        <taxon>Teleostei</taxon>
        <taxon>Ostariophysi</taxon>
        <taxon>Cypriniformes</taxon>
        <taxon>Danionidae</taxon>
        <taxon>Danioninae</taxon>
        <taxon>Danionella</taxon>
    </lineage>
</organism>
<evidence type="ECO:0000256" key="1">
    <source>
        <dbReference type="ARBA" id="ARBA00002358"/>
    </source>
</evidence>
<evidence type="ECO:0000259" key="3">
    <source>
        <dbReference type="Pfam" id="PF15235"/>
    </source>
</evidence>
<dbReference type="Pfam" id="PF15235">
    <property type="entry name" value="GRIN_C"/>
    <property type="match status" value="1"/>
</dbReference>
<dbReference type="InterPro" id="IPR032745">
    <property type="entry name" value="GRIN_C"/>
</dbReference>
<dbReference type="EMBL" id="SRMA01026052">
    <property type="protein sequence ID" value="TRY88336.1"/>
    <property type="molecule type" value="Genomic_DNA"/>
</dbReference>
<feature type="domain" description="G protein-regulated inducer of neurite outgrowth C-terminal" evidence="3">
    <location>
        <begin position="472"/>
        <end position="592"/>
    </location>
</feature>
<feature type="compositionally biased region" description="Polar residues" evidence="2">
    <location>
        <begin position="412"/>
        <end position="431"/>
    </location>
</feature>
<gene>
    <name evidence="4" type="ORF">DNTS_018822</name>
</gene>
<feature type="compositionally biased region" description="Polar residues" evidence="2">
    <location>
        <begin position="355"/>
        <end position="370"/>
    </location>
</feature>
<proteinExistence type="predicted"/>
<feature type="compositionally biased region" description="Basic and acidic residues" evidence="2">
    <location>
        <begin position="56"/>
        <end position="88"/>
    </location>
</feature>
<reference evidence="4 5" key="1">
    <citation type="journal article" date="2019" name="Sci. Data">
        <title>Hybrid genome assembly and annotation of Danionella translucida.</title>
        <authorList>
            <person name="Kadobianskyi M."/>
            <person name="Schulze L."/>
            <person name="Schuelke M."/>
            <person name="Judkewitz B."/>
        </authorList>
    </citation>
    <scope>NUCLEOTIDE SEQUENCE [LARGE SCALE GENOMIC DNA]</scope>
    <source>
        <strain evidence="4 5">Bolton</strain>
    </source>
</reference>
<name>A0A553QEI6_9TELE</name>
<evidence type="ECO:0000313" key="4">
    <source>
        <dbReference type="EMBL" id="TRY88336.1"/>
    </source>
</evidence>
<feature type="region of interest" description="Disordered" evidence="2">
    <location>
        <begin position="355"/>
        <end position="392"/>
    </location>
</feature>
<dbReference type="AlphaFoldDB" id="A0A553QEI6"/>
<dbReference type="GO" id="GO:0031175">
    <property type="term" value="P:neuron projection development"/>
    <property type="evidence" value="ECO:0007669"/>
    <property type="project" value="TreeGrafter"/>
</dbReference>
<feature type="compositionally biased region" description="Polar residues" evidence="2">
    <location>
        <begin position="131"/>
        <end position="147"/>
    </location>
</feature>
<evidence type="ECO:0000313" key="5">
    <source>
        <dbReference type="Proteomes" id="UP000316079"/>
    </source>
</evidence>
<dbReference type="OrthoDB" id="10049175at2759"/>
<feature type="region of interest" description="Disordered" evidence="2">
    <location>
        <begin position="412"/>
        <end position="506"/>
    </location>
</feature>
<dbReference type="Proteomes" id="UP000316079">
    <property type="component" value="Unassembled WGS sequence"/>
</dbReference>
<keyword evidence="5" id="KW-1185">Reference proteome</keyword>
<dbReference type="STRING" id="623744.A0A553QEI6"/>
<dbReference type="PANTHER" id="PTHR15718">
    <property type="entry name" value="G PROTEIN-REGULATED INDUCER OF NEURITE OUTGROWTH C-TERMINAL DOMAIN-CONTAINING PROTEIN"/>
    <property type="match status" value="1"/>
</dbReference>
<feature type="compositionally biased region" description="Basic and acidic residues" evidence="2">
    <location>
        <begin position="374"/>
        <end position="392"/>
    </location>
</feature>
<comment type="caution">
    <text evidence="4">The sequence shown here is derived from an EMBL/GenBank/DDBJ whole genome shotgun (WGS) entry which is preliminary data.</text>
</comment>
<dbReference type="InterPro" id="IPR026646">
    <property type="entry name" value="GPRIN2-like/GPRIN3"/>
</dbReference>
<comment type="function">
    <text evidence="1">May be involved in neurite outgrowth.</text>
</comment>
<dbReference type="GO" id="GO:0005886">
    <property type="term" value="C:plasma membrane"/>
    <property type="evidence" value="ECO:0007669"/>
    <property type="project" value="TreeGrafter"/>
</dbReference>
<protein>
    <recommendedName>
        <fullName evidence="3">G protein-regulated inducer of neurite outgrowth C-terminal domain-containing protein</fullName>
    </recommendedName>
</protein>
<feature type="compositionally biased region" description="Basic and acidic residues" evidence="2">
    <location>
        <begin position="37"/>
        <end position="48"/>
    </location>
</feature>
<sequence>MENVPNPKRTVTVQMLPQLTTIDVQGNKELNANWDIEPKLKECSEQDNGHQTSSIKDSHNTLHEDTVLEEEHSSFHSSEDHRQPENSHRSTKTSPQCAKSSDGRKTDCDWNMNDTSPSTTARCDLERERNGNSTTKAVESQQHSPKTSDAIKETVQNQTPLNNSSPSRSDENISLLSESKDICCSIPASLPESNHAIPSEPVLTESFAPLEPQKNHRSPVKEDNCSNDCFEEDVKPKASSECDSTSFTTNTSPSTYKEVTESKEQLQGVIPEEIHHTPFSQASTTTYAAKSECITQWHDAGVQAVATVCTQSTSTSPSLLSGYLQRSAGHLPEESERLTMVLEVKTTSGVLCNTPSVVSSTMKPPQSETVTVHVDAEHQEKKSKPKEPLHNEQRGFSQLQPVYQINIETCGQSKASNETSSHPPTQGSAKTALQPIEEPKKNSNQELLRKSASKSEAVSSKPPTDITTATPPTSSSTPQSKKKSVSKQDSGKIEQDGAKQSKKSIHDVVWDEQGMTWEVYGASVDPESLGFAIQSHLQCKIKEHEKKLIAQTALRKSLSSPSGKKSKRRHVNINFRSVFQNARRPNCCTRPAVQE</sequence>
<accession>A0A553QEI6</accession>
<feature type="compositionally biased region" description="Basic and acidic residues" evidence="2">
    <location>
        <begin position="489"/>
        <end position="506"/>
    </location>
</feature>